<sequence>MTPTQALDCGAPMSTSTVRHTLSKVLAATLLVSSPALADWVGDLRVKSAPAPGQKTAPPETKGKMYGRAGMLRMDLSPVEVPGGMSILFNWEKRTGSTLFHERKAATTRNLDDMSVKIPGACSGKNQDFDACFKEQGFKKVGTQKVNGHPTVIYEGVPPGAEGAVERQKVWRPTDLPEVAYVRSQTFDTKGKLQAEIDVTNIKVGEQPASLFAIPADYEELDAPGPNDSVMGTFKPEDFKGKSPEQIQEMIRQRMAAPQGAPPAKTK</sequence>
<feature type="region of interest" description="Disordered" evidence="1">
    <location>
        <begin position="222"/>
        <end position="244"/>
    </location>
</feature>
<dbReference type="AlphaFoldDB" id="A0A511SY50"/>
<reference evidence="3 4" key="1">
    <citation type="submission" date="2019-07" db="EMBL/GenBank/DDBJ databases">
        <title>Whole genome shotgun sequence of Myxococcus fulvus NBRC 100333.</title>
        <authorList>
            <person name="Hosoyama A."/>
            <person name="Uohara A."/>
            <person name="Ohji S."/>
            <person name="Ichikawa N."/>
        </authorList>
    </citation>
    <scope>NUCLEOTIDE SEQUENCE [LARGE SCALE GENOMIC DNA]</scope>
    <source>
        <strain evidence="3 4">NBRC 100333</strain>
    </source>
</reference>
<dbReference type="EMBL" id="BJXR01000017">
    <property type="protein sequence ID" value="GEN06799.1"/>
    <property type="molecule type" value="Genomic_DNA"/>
</dbReference>
<proteinExistence type="predicted"/>
<evidence type="ECO:0000313" key="3">
    <source>
        <dbReference type="EMBL" id="GEN06799.1"/>
    </source>
</evidence>
<keyword evidence="2" id="KW-0732">Signal</keyword>
<accession>A0A511SY50</accession>
<evidence type="ECO:0000256" key="2">
    <source>
        <dbReference type="SAM" id="SignalP"/>
    </source>
</evidence>
<feature type="signal peptide" evidence="2">
    <location>
        <begin position="1"/>
        <end position="38"/>
    </location>
</feature>
<evidence type="ECO:0000256" key="1">
    <source>
        <dbReference type="SAM" id="MobiDB-lite"/>
    </source>
</evidence>
<name>A0A511SY50_MYXFU</name>
<feature type="chain" id="PRO_5022217937" description="Lipoprotein" evidence="2">
    <location>
        <begin position="39"/>
        <end position="267"/>
    </location>
</feature>
<dbReference type="Proteomes" id="UP000321514">
    <property type="component" value="Unassembled WGS sequence"/>
</dbReference>
<organism evidence="3 4">
    <name type="scientific">Myxococcus fulvus</name>
    <dbReference type="NCBI Taxonomy" id="33"/>
    <lineage>
        <taxon>Bacteria</taxon>
        <taxon>Pseudomonadati</taxon>
        <taxon>Myxococcota</taxon>
        <taxon>Myxococcia</taxon>
        <taxon>Myxococcales</taxon>
        <taxon>Cystobacterineae</taxon>
        <taxon>Myxococcaceae</taxon>
        <taxon>Myxococcus</taxon>
    </lineage>
</organism>
<comment type="caution">
    <text evidence="3">The sequence shown here is derived from an EMBL/GenBank/DDBJ whole genome shotgun (WGS) entry which is preliminary data.</text>
</comment>
<evidence type="ECO:0000313" key="4">
    <source>
        <dbReference type="Proteomes" id="UP000321514"/>
    </source>
</evidence>
<protein>
    <recommendedName>
        <fullName evidence="5">Lipoprotein</fullName>
    </recommendedName>
</protein>
<gene>
    <name evidence="3" type="ORF">MFU01_18360</name>
</gene>
<evidence type="ECO:0008006" key="5">
    <source>
        <dbReference type="Google" id="ProtNLM"/>
    </source>
</evidence>